<accession>A0ABM1IPE3</accession>
<name>A0ABM1IPE3_POLDO</name>
<feature type="domain" description="N-acetyltransferase" evidence="1">
    <location>
        <begin position="111"/>
        <end position="148"/>
    </location>
</feature>
<dbReference type="CDD" id="cd04301">
    <property type="entry name" value="NAT_SF"/>
    <property type="match status" value="1"/>
</dbReference>
<dbReference type="SUPFAM" id="SSF55729">
    <property type="entry name" value="Acyl-CoA N-acyltransferases (Nat)"/>
    <property type="match status" value="1"/>
</dbReference>
<keyword evidence="2" id="KW-1185">Reference proteome</keyword>
<evidence type="ECO:0000259" key="1">
    <source>
        <dbReference type="Pfam" id="PF13508"/>
    </source>
</evidence>
<dbReference type="PANTHER" id="PTHR20905:SF1">
    <property type="entry name" value="AT07410P-RELATED"/>
    <property type="match status" value="1"/>
</dbReference>
<protein>
    <submittedName>
        <fullName evidence="3">Dopamine N-acetyltransferase-like</fullName>
    </submittedName>
</protein>
<reference evidence="3" key="1">
    <citation type="submission" date="2025-08" db="UniProtKB">
        <authorList>
            <consortium name="RefSeq"/>
        </authorList>
    </citation>
    <scope>IDENTIFICATION</scope>
    <source>
        <tissue evidence="3">Whole body</tissue>
    </source>
</reference>
<dbReference type="RefSeq" id="XP_015182080.1">
    <property type="nucleotide sequence ID" value="XM_015326594.1"/>
</dbReference>
<proteinExistence type="predicted"/>
<dbReference type="Gene3D" id="3.40.630.30">
    <property type="match status" value="1"/>
</dbReference>
<gene>
    <name evidence="3" type="primary">LOC107069349</name>
</gene>
<dbReference type="InterPro" id="IPR016181">
    <property type="entry name" value="Acyl_CoA_acyltransferase"/>
</dbReference>
<sequence length="226" mass="26387">MPIDIENIINFMCGTYFRHESSMINIGLSKDPPLTSMINLTIKLIRHGMTIIAENSDHYIIGVAVNICSCPWDPKKMMEYARRCEEKGPMRDMIEFFAYVSSKPDVWNRYCVHKVFECSNVAVDPEYRGMGIAKKLIEESWYLARDCSYRLFRIDCSSRYTARIAQGFGWNKICTIPYCRYVKNGEMVFQHIQEPHTEIQVYVDRVNFLEAYHLPYKIVSQSNSKG</sequence>
<dbReference type="InterPro" id="IPR000182">
    <property type="entry name" value="GNAT_dom"/>
</dbReference>
<evidence type="ECO:0000313" key="2">
    <source>
        <dbReference type="Proteomes" id="UP000694924"/>
    </source>
</evidence>
<dbReference type="Pfam" id="PF13508">
    <property type="entry name" value="Acetyltransf_7"/>
    <property type="match status" value="1"/>
</dbReference>
<dbReference type="PANTHER" id="PTHR20905">
    <property type="entry name" value="N-ACETYLTRANSFERASE-RELATED"/>
    <property type="match status" value="1"/>
</dbReference>
<organism evidence="2 3">
    <name type="scientific">Polistes dominula</name>
    <name type="common">European paper wasp</name>
    <name type="synonym">Vespa dominula</name>
    <dbReference type="NCBI Taxonomy" id="743375"/>
    <lineage>
        <taxon>Eukaryota</taxon>
        <taxon>Metazoa</taxon>
        <taxon>Ecdysozoa</taxon>
        <taxon>Arthropoda</taxon>
        <taxon>Hexapoda</taxon>
        <taxon>Insecta</taxon>
        <taxon>Pterygota</taxon>
        <taxon>Neoptera</taxon>
        <taxon>Endopterygota</taxon>
        <taxon>Hymenoptera</taxon>
        <taxon>Apocrita</taxon>
        <taxon>Aculeata</taxon>
        <taxon>Vespoidea</taxon>
        <taxon>Vespidae</taxon>
        <taxon>Polistinae</taxon>
        <taxon>Polistini</taxon>
        <taxon>Polistes</taxon>
    </lineage>
</organism>
<dbReference type="GeneID" id="107069349"/>
<evidence type="ECO:0000313" key="3">
    <source>
        <dbReference type="RefSeq" id="XP_015182080.1"/>
    </source>
</evidence>
<dbReference type="Proteomes" id="UP000694924">
    <property type="component" value="Unplaced"/>
</dbReference>